<protein>
    <recommendedName>
        <fullName evidence="9">Murein hydrolase transporter LrgA</fullName>
    </recommendedName>
</protein>
<evidence type="ECO:0000256" key="2">
    <source>
        <dbReference type="ARBA" id="ARBA00022475"/>
    </source>
</evidence>
<feature type="transmembrane region" description="Helical" evidence="6">
    <location>
        <begin position="85"/>
        <end position="108"/>
    </location>
</feature>
<keyword evidence="2" id="KW-1003">Cell membrane</keyword>
<dbReference type="EMBL" id="LAPT01000001">
    <property type="protein sequence ID" value="PXF33234.1"/>
    <property type="molecule type" value="Genomic_DNA"/>
</dbReference>
<accession>A0ABX5M2V8</accession>
<evidence type="ECO:0000256" key="1">
    <source>
        <dbReference type="ARBA" id="ARBA00004651"/>
    </source>
</evidence>
<organism evidence="7 8">
    <name type="scientific">Pokkaliibacter plantistimulans</name>
    <dbReference type="NCBI Taxonomy" id="1635171"/>
    <lineage>
        <taxon>Bacteria</taxon>
        <taxon>Pseudomonadati</taxon>
        <taxon>Pseudomonadota</taxon>
        <taxon>Gammaproteobacteria</taxon>
        <taxon>Oceanospirillales</taxon>
        <taxon>Balneatrichaceae</taxon>
        <taxon>Pokkaliibacter</taxon>
    </lineage>
</organism>
<keyword evidence="5 6" id="KW-0472">Membrane</keyword>
<evidence type="ECO:0008006" key="9">
    <source>
        <dbReference type="Google" id="ProtNLM"/>
    </source>
</evidence>
<evidence type="ECO:0000256" key="4">
    <source>
        <dbReference type="ARBA" id="ARBA00022989"/>
    </source>
</evidence>
<name>A0ABX5M2V8_9GAMM</name>
<dbReference type="InterPro" id="IPR005538">
    <property type="entry name" value="LrgA/CidA"/>
</dbReference>
<dbReference type="PANTHER" id="PTHR33931:SF2">
    <property type="entry name" value="HOLIN-LIKE PROTEIN CIDA"/>
    <property type="match status" value="1"/>
</dbReference>
<keyword evidence="8" id="KW-1185">Reference proteome</keyword>
<dbReference type="PANTHER" id="PTHR33931">
    <property type="entry name" value="HOLIN-LIKE PROTEIN CIDA-RELATED"/>
    <property type="match status" value="1"/>
</dbReference>
<feature type="transmembrane region" description="Helical" evidence="6">
    <location>
        <begin position="27"/>
        <end position="46"/>
    </location>
</feature>
<reference evidence="7 8" key="1">
    <citation type="submission" date="2015-03" db="EMBL/GenBank/DDBJ databases">
        <authorList>
            <person name="Krishnan R."/>
            <person name="Midha S."/>
            <person name="Patil P.B."/>
            <person name="Rameshkumar N."/>
        </authorList>
    </citation>
    <scope>NUCLEOTIDE SEQUENCE [LARGE SCALE GENOMIC DNA]</scope>
    <source>
        <strain evidence="7 8">L1E11</strain>
    </source>
</reference>
<feature type="transmembrane region" description="Helical" evidence="6">
    <location>
        <begin position="58"/>
        <end position="79"/>
    </location>
</feature>
<gene>
    <name evidence="7" type="ORF">WH50_00085</name>
</gene>
<evidence type="ECO:0000313" key="8">
    <source>
        <dbReference type="Proteomes" id="UP000248090"/>
    </source>
</evidence>
<evidence type="ECO:0000256" key="5">
    <source>
        <dbReference type="ARBA" id="ARBA00023136"/>
    </source>
</evidence>
<evidence type="ECO:0000256" key="6">
    <source>
        <dbReference type="SAM" id="Phobius"/>
    </source>
</evidence>
<dbReference type="Proteomes" id="UP000248090">
    <property type="component" value="Unassembled WGS sequence"/>
</dbReference>
<evidence type="ECO:0000256" key="3">
    <source>
        <dbReference type="ARBA" id="ARBA00022692"/>
    </source>
</evidence>
<comment type="subcellular location">
    <subcellularLocation>
        <location evidence="1">Cell membrane</location>
        <topology evidence="1">Multi-pass membrane protein</topology>
    </subcellularLocation>
</comment>
<sequence>MKVLGGFVILLGCQLIGELLVRSLDLPFPSPVVGMILLLIGLMIYGEVPEGLRVVAEGLLRHLSLLFVPAGVGLMVHFKLIQADWLSIALALLISSVLTIVIAALVMGRMMSKDGEGKHGSAD</sequence>
<dbReference type="Pfam" id="PF03788">
    <property type="entry name" value="LrgA"/>
    <property type="match status" value="1"/>
</dbReference>
<proteinExistence type="predicted"/>
<evidence type="ECO:0000313" key="7">
    <source>
        <dbReference type="EMBL" id="PXF33234.1"/>
    </source>
</evidence>
<keyword evidence="4 6" id="KW-1133">Transmembrane helix</keyword>
<comment type="caution">
    <text evidence="7">The sequence shown here is derived from an EMBL/GenBank/DDBJ whole genome shotgun (WGS) entry which is preliminary data.</text>
</comment>
<keyword evidence="3 6" id="KW-0812">Transmembrane</keyword>